<dbReference type="RefSeq" id="XP_009552659.1">
    <property type="nucleotide sequence ID" value="XM_009554364.1"/>
</dbReference>
<dbReference type="Proteomes" id="UP000030671">
    <property type="component" value="Unassembled WGS sequence"/>
</dbReference>
<feature type="coiled-coil region" evidence="1">
    <location>
        <begin position="239"/>
        <end position="266"/>
    </location>
</feature>
<evidence type="ECO:0000313" key="5">
    <source>
        <dbReference type="EMBL" id="ETW75221.1"/>
    </source>
</evidence>
<name>W4JQQ1_HETIT</name>
<dbReference type="HOGENOM" id="CLU_364100_0_0_1"/>
<dbReference type="SMART" id="SM00563">
    <property type="entry name" value="PlsC"/>
    <property type="match status" value="1"/>
</dbReference>
<dbReference type="InParanoid" id="W4JQQ1"/>
<feature type="compositionally biased region" description="Polar residues" evidence="2">
    <location>
        <begin position="405"/>
        <end position="423"/>
    </location>
</feature>
<dbReference type="InterPro" id="IPR052744">
    <property type="entry name" value="GPAT/DAPAT"/>
</dbReference>
<evidence type="ECO:0000256" key="2">
    <source>
        <dbReference type="SAM" id="MobiDB-lite"/>
    </source>
</evidence>
<dbReference type="GO" id="GO:0016287">
    <property type="term" value="F:glycerone-phosphate O-acyltransferase activity"/>
    <property type="evidence" value="ECO:0007669"/>
    <property type="project" value="TreeGrafter"/>
</dbReference>
<keyword evidence="3" id="KW-0812">Transmembrane</keyword>
<feature type="domain" description="Phospholipid/glycerol acyltransferase" evidence="4">
    <location>
        <begin position="40"/>
        <end position="165"/>
    </location>
</feature>
<gene>
    <name evidence="5" type="ORF">HETIRDRAFT_455881</name>
</gene>
<feature type="region of interest" description="Disordered" evidence="2">
    <location>
        <begin position="92"/>
        <end position="115"/>
    </location>
</feature>
<dbReference type="EMBL" id="KI925466">
    <property type="protein sequence ID" value="ETW75221.1"/>
    <property type="molecule type" value="Genomic_DNA"/>
</dbReference>
<dbReference type="OrthoDB" id="1044435at2759"/>
<keyword evidence="3" id="KW-1133">Transmembrane helix</keyword>
<sequence>MSEPVIVYKALRQISEWTLSTFYSEVTVRGQENIPQNGPLIICSSHHNEIIDIATLAVTIPHQRQVSFWAKSSMFKNPVSRFIMESSGAIPVMRNPNSRGATPNGTQPSESTEPTADSLFAATTRALLDGRVVGVFPEGTSYTEPRIMQVKEGAALAALEFVRADKAKWEAEEVAEWEKAREEREKIEKEQWEAKENAEREYIAWQLKEAPRLEAEEQEAREREDGAWEEWRQRNEMAILETEARASEENQTAEEMEANIRAESELELAVDVQAETYTVDKTREREERQELEVSAGVDGEQGDERLGEAEEGVERAEEGNFEVGSEEKIEEEAENGAAIVIDTPAESAAGSAVMEENEFRSGMQIAEAAALNWTTATTDVEIWTPLQGNQSASYAPQYSRTEQPYSSARQEWQPSWQTTQQSGGLVWDRGYNQPKAAPKERPTYTAELSLVPFMSGTTWVIARESPAYQVNTMVRDILWPDDDMHLWNFPDISQTIVDIFSPGNASEEQERVKKLLLHYSALLQYANMTHSAVSASLFYEHSDTVPTVFQTLRILILRLILAFLDPRFILFVPALVLHLPVYGSSLLASRLLANRKLPETISQYKVIFGGAAMGAVYSWFASVVFRCTMNWALRFGRALGNNQFLLVAIRKIPAVDLHGWEGVLGRVGGILGRVCQVAGVVGLGATAAASVFLIAKSHKYFVKGNLKRFRRLTACAKVFVGLATPASFSLPLDKANAYFARPPIPPRNPFVKYETPAEERRSPAIPFIFSHRLIRHILNARYKTMISLLEYLKEQPWSTRRGPVDAARATTLCEAQFLRRKFENHAAILGHEAWTRAQAQAEAEVRAKSD</sequence>
<keyword evidence="1" id="KW-0175">Coiled coil</keyword>
<evidence type="ECO:0000259" key="4">
    <source>
        <dbReference type="SMART" id="SM00563"/>
    </source>
</evidence>
<dbReference type="eggNOG" id="ENOG502SI2A">
    <property type="taxonomic scope" value="Eukaryota"/>
</dbReference>
<feature type="region of interest" description="Disordered" evidence="2">
    <location>
        <begin position="283"/>
        <end position="333"/>
    </location>
</feature>
<dbReference type="PANTHER" id="PTHR31605">
    <property type="entry name" value="GLYCEROL-3-PHOSPHATE O-ACYLTRANSFERASE 1"/>
    <property type="match status" value="1"/>
</dbReference>
<protein>
    <recommendedName>
        <fullName evidence="4">Phospholipid/glycerol acyltransferase domain-containing protein</fullName>
    </recommendedName>
</protein>
<keyword evidence="6" id="KW-1185">Reference proteome</keyword>
<evidence type="ECO:0000256" key="3">
    <source>
        <dbReference type="SAM" id="Phobius"/>
    </source>
</evidence>
<accession>W4JQQ1</accession>
<feature type="transmembrane region" description="Helical" evidence="3">
    <location>
        <begin position="568"/>
        <end position="592"/>
    </location>
</feature>
<dbReference type="AlphaFoldDB" id="W4JQQ1"/>
<evidence type="ECO:0000256" key="1">
    <source>
        <dbReference type="SAM" id="Coils"/>
    </source>
</evidence>
<feature type="compositionally biased region" description="Basic and acidic residues" evidence="2">
    <location>
        <begin position="302"/>
        <end position="318"/>
    </location>
</feature>
<dbReference type="GO" id="GO:0008654">
    <property type="term" value="P:phospholipid biosynthetic process"/>
    <property type="evidence" value="ECO:0007669"/>
    <property type="project" value="TreeGrafter"/>
</dbReference>
<evidence type="ECO:0000313" key="6">
    <source>
        <dbReference type="Proteomes" id="UP000030671"/>
    </source>
</evidence>
<organism evidence="5 6">
    <name type="scientific">Heterobasidion irregulare (strain TC 32-1)</name>
    <dbReference type="NCBI Taxonomy" id="747525"/>
    <lineage>
        <taxon>Eukaryota</taxon>
        <taxon>Fungi</taxon>
        <taxon>Dikarya</taxon>
        <taxon>Basidiomycota</taxon>
        <taxon>Agaricomycotina</taxon>
        <taxon>Agaricomycetes</taxon>
        <taxon>Russulales</taxon>
        <taxon>Bondarzewiaceae</taxon>
        <taxon>Heterobasidion</taxon>
        <taxon>Heterobasidion annosum species complex</taxon>
    </lineage>
</organism>
<dbReference type="KEGG" id="hir:HETIRDRAFT_455881"/>
<feature type="compositionally biased region" description="Polar residues" evidence="2">
    <location>
        <begin position="95"/>
        <end position="115"/>
    </location>
</feature>
<feature type="transmembrane region" description="Helical" evidence="3">
    <location>
        <begin position="604"/>
        <end position="625"/>
    </location>
</feature>
<keyword evidence="3" id="KW-0472">Membrane</keyword>
<dbReference type="InterPro" id="IPR002123">
    <property type="entry name" value="Plipid/glycerol_acylTrfase"/>
</dbReference>
<dbReference type="STRING" id="747525.W4JQQ1"/>
<dbReference type="GeneID" id="20676674"/>
<feature type="region of interest" description="Disordered" evidence="2">
    <location>
        <begin position="405"/>
        <end position="439"/>
    </location>
</feature>
<reference evidence="5 6" key="1">
    <citation type="journal article" date="2012" name="New Phytol.">
        <title>Insight into trade-off between wood decay and parasitism from the genome of a fungal forest pathogen.</title>
        <authorList>
            <person name="Olson A."/>
            <person name="Aerts A."/>
            <person name="Asiegbu F."/>
            <person name="Belbahri L."/>
            <person name="Bouzid O."/>
            <person name="Broberg A."/>
            <person name="Canback B."/>
            <person name="Coutinho P.M."/>
            <person name="Cullen D."/>
            <person name="Dalman K."/>
            <person name="Deflorio G."/>
            <person name="van Diepen L.T."/>
            <person name="Dunand C."/>
            <person name="Duplessis S."/>
            <person name="Durling M."/>
            <person name="Gonthier P."/>
            <person name="Grimwood J."/>
            <person name="Fossdal C.G."/>
            <person name="Hansson D."/>
            <person name="Henrissat B."/>
            <person name="Hietala A."/>
            <person name="Himmelstrand K."/>
            <person name="Hoffmeister D."/>
            <person name="Hogberg N."/>
            <person name="James T.Y."/>
            <person name="Karlsson M."/>
            <person name="Kohler A."/>
            <person name="Kues U."/>
            <person name="Lee Y.H."/>
            <person name="Lin Y.C."/>
            <person name="Lind M."/>
            <person name="Lindquist E."/>
            <person name="Lombard V."/>
            <person name="Lucas S."/>
            <person name="Lunden K."/>
            <person name="Morin E."/>
            <person name="Murat C."/>
            <person name="Park J."/>
            <person name="Raffaello T."/>
            <person name="Rouze P."/>
            <person name="Salamov A."/>
            <person name="Schmutz J."/>
            <person name="Solheim H."/>
            <person name="Stahlberg J."/>
            <person name="Velez H."/>
            <person name="de Vries R.P."/>
            <person name="Wiebenga A."/>
            <person name="Woodward S."/>
            <person name="Yakovlev I."/>
            <person name="Garbelotto M."/>
            <person name="Martin F."/>
            <person name="Grigoriev I.V."/>
            <person name="Stenlid J."/>
        </authorList>
    </citation>
    <scope>NUCLEOTIDE SEQUENCE [LARGE SCALE GENOMIC DNA]</scope>
    <source>
        <strain evidence="5 6">TC 32-1</strain>
    </source>
</reference>
<feature type="coiled-coil region" evidence="1">
    <location>
        <begin position="170"/>
        <end position="197"/>
    </location>
</feature>
<proteinExistence type="predicted"/>
<dbReference type="GO" id="GO:0004366">
    <property type="term" value="F:glycerol-3-phosphate O-acyltransferase activity"/>
    <property type="evidence" value="ECO:0007669"/>
    <property type="project" value="TreeGrafter"/>
</dbReference>
<dbReference type="SUPFAM" id="SSF69593">
    <property type="entry name" value="Glycerol-3-phosphate (1)-acyltransferase"/>
    <property type="match status" value="1"/>
</dbReference>
<dbReference type="PANTHER" id="PTHR31605:SF0">
    <property type="entry name" value="GLYCEROL-3-PHOSPHATE O-ACYLTRANSFERASE 1"/>
    <property type="match status" value="1"/>
</dbReference>
<dbReference type="Pfam" id="PF01553">
    <property type="entry name" value="Acyltransferase"/>
    <property type="match status" value="1"/>
</dbReference>